<evidence type="ECO:0000256" key="3">
    <source>
        <dbReference type="ARBA" id="ARBA00023295"/>
    </source>
</evidence>
<evidence type="ECO:0000256" key="4">
    <source>
        <dbReference type="RuleBase" id="RU361153"/>
    </source>
</evidence>
<dbReference type="GO" id="GO:0000272">
    <property type="term" value="P:polysaccharide catabolic process"/>
    <property type="evidence" value="ECO:0007669"/>
    <property type="project" value="InterPro"/>
</dbReference>
<evidence type="ECO:0000259" key="6">
    <source>
        <dbReference type="Pfam" id="PF00150"/>
    </source>
</evidence>
<dbReference type="Gene3D" id="3.20.20.80">
    <property type="entry name" value="Glycosidases"/>
    <property type="match status" value="2"/>
</dbReference>
<comment type="similarity">
    <text evidence="1 4">Belongs to the glycosyl hydrolase 5 (cellulase A) family.</text>
</comment>
<evidence type="ECO:0000313" key="8">
    <source>
        <dbReference type="Proteomes" id="UP000218811"/>
    </source>
</evidence>
<evidence type="ECO:0000256" key="2">
    <source>
        <dbReference type="ARBA" id="ARBA00022801"/>
    </source>
</evidence>
<evidence type="ECO:0000256" key="5">
    <source>
        <dbReference type="SAM" id="SignalP"/>
    </source>
</evidence>
<evidence type="ECO:0000256" key="1">
    <source>
        <dbReference type="ARBA" id="ARBA00005641"/>
    </source>
</evidence>
<dbReference type="GO" id="GO:0004553">
    <property type="term" value="F:hydrolase activity, hydrolyzing O-glycosyl compounds"/>
    <property type="evidence" value="ECO:0007669"/>
    <property type="project" value="InterPro"/>
</dbReference>
<dbReference type="InterPro" id="IPR001547">
    <property type="entry name" value="Glyco_hydro_5"/>
</dbReference>
<gene>
    <name evidence="7" type="ORF">WOLCODRAFT_144596</name>
</gene>
<accession>A0A2H3K599</accession>
<protein>
    <submittedName>
        <fullName evidence="7">Glycoside hydrolase family 5 protein</fullName>
    </submittedName>
</protein>
<sequence>MVALRNLSLIVGAAILCRSRAVYAANSFAGSNLYYAAGLYEDDRTTLLDVPIVPIDLHRGLQSAGMKVLRVWLDGQSESQKGTNINPFPDLEPTQICNGVASCYNDTVLNRLDDFMVAANSYGIKGQTFIQDNQQWQCDRAATIKSQLSSDNILVMTGGESWMAESVQPDWLTCDSLDVISIHAYGTGDYDTSSIETYVQQAQSAGKKLIMEEWGACYFDTENNDCPTGDALSSDTRNANIQQWAGSITNAGLPWLYWEVIPNADPHYSYDYEIGLVDDPSWSTLKQVAQDALSATAAFDFSAYLL</sequence>
<evidence type="ECO:0000313" key="7">
    <source>
        <dbReference type="EMBL" id="PCH43597.1"/>
    </source>
</evidence>
<dbReference type="SUPFAM" id="SSF51445">
    <property type="entry name" value="(Trans)glycosidases"/>
    <property type="match status" value="1"/>
</dbReference>
<proteinExistence type="inferred from homology"/>
<keyword evidence="8" id="KW-1185">Reference proteome</keyword>
<dbReference type="OrthoDB" id="428177at2759"/>
<keyword evidence="5" id="KW-0732">Signal</keyword>
<reference evidence="7 8" key="1">
    <citation type="journal article" date="2012" name="Science">
        <title>The Paleozoic origin of enzymatic lignin decomposition reconstructed from 31 fungal genomes.</title>
        <authorList>
            <person name="Floudas D."/>
            <person name="Binder M."/>
            <person name="Riley R."/>
            <person name="Barry K."/>
            <person name="Blanchette R.A."/>
            <person name="Henrissat B."/>
            <person name="Martinez A.T."/>
            <person name="Otillar R."/>
            <person name="Spatafora J.W."/>
            <person name="Yadav J.S."/>
            <person name="Aerts A."/>
            <person name="Benoit I."/>
            <person name="Boyd A."/>
            <person name="Carlson A."/>
            <person name="Copeland A."/>
            <person name="Coutinho P.M."/>
            <person name="de Vries R.P."/>
            <person name="Ferreira P."/>
            <person name="Findley K."/>
            <person name="Foster B."/>
            <person name="Gaskell J."/>
            <person name="Glotzer D."/>
            <person name="Gorecki P."/>
            <person name="Heitman J."/>
            <person name="Hesse C."/>
            <person name="Hori C."/>
            <person name="Igarashi K."/>
            <person name="Jurgens J.A."/>
            <person name="Kallen N."/>
            <person name="Kersten P."/>
            <person name="Kohler A."/>
            <person name="Kuees U."/>
            <person name="Kumar T.K.A."/>
            <person name="Kuo A."/>
            <person name="LaButti K."/>
            <person name="Larrondo L.F."/>
            <person name="Lindquist E."/>
            <person name="Ling A."/>
            <person name="Lombard V."/>
            <person name="Lucas S."/>
            <person name="Lundell T."/>
            <person name="Martin R."/>
            <person name="McLaughlin D.J."/>
            <person name="Morgenstern I."/>
            <person name="Morin E."/>
            <person name="Murat C."/>
            <person name="Nagy L.G."/>
            <person name="Nolan M."/>
            <person name="Ohm R.A."/>
            <person name="Patyshakuliyeva A."/>
            <person name="Rokas A."/>
            <person name="Ruiz-Duenas F.J."/>
            <person name="Sabat G."/>
            <person name="Salamov A."/>
            <person name="Samejima M."/>
            <person name="Schmutz J."/>
            <person name="Slot J.C."/>
            <person name="St John F."/>
            <person name="Stenlid J."/>
            <person name="Sun H."/>
            <person name="Sun S."/>
            <person name="Syed K."/>
            <person name="Tsang A."/>
            <person name="Wiebenga A."/>
            <person name="Young D."/>
            <person name="Pisabarro A."/>
            <person name="Eastwood D.C."/>
            <person name="Martin F."/>
            <person name="Cullen D."/>
            <person name="Grigoriev I.V."/>
            <person name="Hibbett D.S."/>
        </authorList>
    </citation>
    <scope>NUCLEOTIDE SEQUENCE [LARGE SCALE GENOMIC DNA]</scope>
    <source>
        <strain evidence="7 8">MD-104</strain>
    </source>
</reference>
<feature type="domain" description="Glycoside hydrolase family 5" evidence="6">
    <location>
        <begin position="152"/>
        <end position="261"/>
    </location>
</feature>
<keyword evidence="3 4" id="KW-0326">Glycosidase</keyword>
<dbReference type="AlphaFoldDB" id="A0A2H3K599"/>
<keyword evidence="2 4" id="KW-0378">Hydrolase</keyword>
<organism evidence="7 8">
    <name type="scientific">Wolfiporia cocos (strain MD-104)</name>
    <name type="common">Brown rot fungus</name>
    <dbReference type="NCBI Taxonomy" id="742152"/>
    <lineage>
        <taxon>Eukaryota</taxon>
        <taxon>Fungi</taxon>
        <taxon>Dikarya</taxon>
        <taxon>Basidiomycota</taxon>
        <taxon>Agaricomycotina</taxon>
        <taxon>Agaricomycetes</taxon>
        <taxon>Polyporales</taxon>
        <taxon>Phaeolaceae</taxon>
        <taxon>Wolfiporia</taxon>
    </lineage>
</organism>
<feature type="chain" id="PRO_5013709213" evidence="5">
    <location>
        <begin position="25"/>
        <end position="306"/>
    </location>
</feature>
<dbReference type="OMA" id="HQGWDYE"/>
<feature type="signal peptide" evidence="5">
    <location>
        <begin position="1"/>
        <end position="24"/>
    </location>
</feature>
<dbReference type="InterPro" id="IPR017853">
    <property type="entry name" value="GH"/>
</dbReference>
<dbReference type="STRING" id="742152.A0A2H3K599"/>
<name>A0A2H3K599_WOLCO</name>
<dbReference type="EMBL" id="KB468146">
    <property type="protein sequence ID" value="PCH43597.1"/>
    <property type="molecule type" value="Genomic_DNA"/>
</dbReference>
<dbReference type="Proteomes" id="UP000218811">
    <property type="component" value="Unassembled WGS sequence"/>
</dbReference>
<dbReference type="Pfam" id="PF00150">
    <property type="entry name" value="Cellulase"/>
    <property type="match status" value="1"/>
</dbReference>